<dbReference type="PANTHER" id="PTHR33784:SF10">
    <property type="entry name" value="F-BOX PROTEIN"/>
    <property type="match status" value="1"/>
</dbReference>
<dbReference type="STRING" id="4538.I1PWP7"/>
<dbReference type="PANTHER" id="PTHR33784">
    <property type="entry name" value="OS05G0482100 PROTEIN"/>
    <property type="match status" value="1"/>
</dbReference>
<dbReference type="HOGENOM" id="CLU_1801432_0_0_1"/>
<name>I1PWP7_ORYGL</name>
<dbReference type="OMA" id="ALCHDNI"/>
<evidence type="ECO:0000259" key="1">
    <source>
        <dbReference type="Pfam" id="PF23310"/>
    </source>
</evidence>
<evidence type="ECO:0000313" key="3">
    <source>
        <dbReference type="Proteomes" id="UP000007306"/>
    </source>
</evidence>
<dbReference type="Pfam" id="PF23310">
    <property type="entry name" value="TPR_27"/>
    <property type="match status" value="1"/>
</dbReference>
<dbReference type="AlphaFoldDB" id="I1PWP7"/>
<dbReference type="EnsemblPlants" id="ORGLA05G0179500.1">
    <property type="protein sequence ID" value="ORGLA05G0179500.1"/>
    <property type="gene ID" value="ORGLA05G0179500"/>
</dbReference>
<reference evidence="2" key="1">
    <citation type="submission" date="2015-06" db="UniProtKB">
        <authorList>
            <consortium name="EnsemblPlants"/>
        </authorList>
    </citation>
    <scope>IDENTIFICATION</scope>
</reference>
<feature type="domain" description="At2g35280-like TPR" evidence="1">
    <location>
        <begin position="77"/>
        <end position="141"/>
    </location>
</feature>
<dbReference type="Proteomes" id="UP000007306">
    <property type="component" value="Chromosome 5"/>
</dbReference>
<keyword evidence="3" id="KW-1185">Reference proteome</keyword>
<accession>I1PWP7</accession>
<dbReference type="InterPro" id="IPR040338">
    <property type="entry name" value="At1g67623-like"/>
</dbReference>
<organism evidence="2 3">
    <name type="scientific">Oryza glaberrima</name>
    <name type="common">African rice</name>
    <dbReference type="NCBI Taxonomy" id="4538"/>
    <lineage>
        <taxon>Eukaryota</taxon>
        <taxon>Viridiplantae</taxon>
        <taxon>Streptophyta</taxon>
        <taxon>Embryophyta</taxon>
        <taxon>Tracheophyta</taxon>
        <taxon>Spermatophyta</taxon>
        <taxon>Magnoliopsida</taxon>
        <taxon>Liliopsida</taxon>
        <taxon>Poales</taxon>
        <taxon>Poaceae</taxon>
        <taxon>BOP clade</taxon>
        <taxon>Oryzoideae</taxon>
        <taxon>Oryzeae</taxon>
        <taxon>Oryzinae</taxon>
        <taxon>Oryza</taxon>
    </lineage>
</organism>
<reference evidence="2 3" key="2">
    <citation type="submission" date="2018-04" db="EMBL/GenBank/DDBJ databases">
        <title>OglaRS2 (Oryza glaberrima Reference Sequence Version 2).</title>
        <authorList>
            <person name="Zhang J."/>
            <person name="Kudrna D."/>
            <person name="Lee S."/>
            <person name="Talag J."/>
            <person name="Rajasekar S."/>
            <person name="Wing R.A."/>
        </authorList>
    </citation>
    <scope>NUCLEOTIDE SEQUENCE [LARGE SCALE GENOMIC DNA]</scope>
    <source>
        <strain evidence="2 3">cv. IRGC 96717</strain>
    </source>
</reference>
<proteinExistence type="predicted"/>
<sequence>MEVKAKQMKRPSMASATTKELALCHDNIVHIACLIAATSSKPITDLLSLCATCKAMHAVAKECDVGSYVPLERLDNMKWMENERYFIVVNHLVTADNLDACFIVGVTLVFAHQDMEQGLLFLDKAAITGHKVAVYVLGLLLHVR</sequence>
<protein>
    <recommendedName>
        <fullName evidence="1">At2g35280-like TPR domain-containing protein</fullName>
    </recommendedName>
</protein>
<dbReference type="InterPro" id="IPR057136">
    <property type="entry name" value="At2g35280_TPR_dom"/>
</dbReference>
<dbReference type="Gramene" id="ORGLA05G0179500.1">
    <property type="protein sequence ID" value="ORGLA05G0179500.1"/>
    <property type="gene ID" value="ORGLA05G0179500"/>
</dbReference>
<evidence type="ECO:0000313" key="2">
    <source>
        <dbReference type="EnsemblPlants" id="ORGLA05G0179500.1"/>
    </source>
</evidence>